<keyword evidence="6" id="KW-0472">Membrane</keyword>
<dbReference type="Proteomes" id="UP000295341">
    <property type="component" value="Unassembled WGS sequence"/>
</dbReference>
<evidence type="ECO:0000313" key="10">
    <source>
        <dbReference type="Proteomes" id="UP000295341"/>
    </source>
</evidence>
<evidence type="ECO:0000256" key="2">
    <source>
        <dbReference type="ARBA" id="ARBA00008163"/>
    </source>
</evidence>
<name>A0A4R7P6C6_9GAMM</name>
<dbReference type="InterPro" id="IPR005017">
    <property type="entry name" value="OMPP1/FadL/TodX"/>
</dbReference>
<evidence type="ECO:0000256" key="6">
    <source>
        <dbReference type="ARBA" id="ARBA00023136"/>
    </source>
</evidence>
<dbReference type="PANTHER" id="PTHR35093:SF8">
    <property type="entry name" value="OUTER MEMBRANE PROTEIN NMB0088-RELATED"/>
    <property type="match status" value="1"/>
</dbReference>
<gene>
    <name evidence="9" type="ORF">DFR24_3381</name>
</gene>
<protein>
    <submittedName>
        <fullName evidence="9">Long-chain fatty acid transport protein</fullName>
    </submittedName>
</protein>
<evidence type="ECO:0000256" key="5">
    <source>
        <dbReference type="ARBA" id="ARBA00022729"/>
    </source>
</evidence>
<keyword evidence="3" id="KW-1134">Transmembrane beta strand</keyword>
<dbReference type="AlphaFoldDB" id="A0A4R7P6C6"/>
<evidence type="ECO:0000256" key="3">
    <source>
        <dbReference type="ARBA" id="ARBA00022452"/>
    </source>
</evidence>
<sequence length="438" mass="47071">MSRFKLCVTLAASLLGSALLLSPAAQAGGGYFVLGYGPYAGQVAGTSTAVGFDTFFGASNPAKLSAVGDRVDLGVLLFAPYRRATRSGSGTDYDFSSKSRNDFFVIPDGGYASKINENWAWGVTVYANGGLNTEYHETTGVAGSNLNPALCGDRPGNFLGGCGEVGFDLTQLIIAPTLSYRVDAVHSFGISPLLAYQQLRVYGLQAFAPLSRFPDDVTNNGYEKAFGAGVRVGWLGQVRPWLDLGAAYSTRVYMEDFDEYRGLFAGGNFDIPAMFSLGLALKDENLTLAVDLQRIYFGSIPALGNGVLDTLTDPQGKPLGSKNGSGFNWRNQTNYRVGLTWHTTPRLDLRAGFAYGRKTQADDSADTGGFSALAPNPALNMTAGFSYRWTQATELHASYGRYMRGSYRGDSVPGIFPGGTDGVEPHVDTIYLGWSRRW</sequence>
<comment type="subcellular location">
    <subcellularLocation>
        <location evidence="1">Cell outer membrane</location>
        <topology evidence="1">Multi-pass membrane protein</topology>
    </subcellularLocation>
</comment>
<accession>A0A4R7P6C6</accession>
<feature type="chain" id="PRO_5030099559" evidence="8">
    <location>
        <begin position="28"/>
        <end position="438"/>
    </location>
</feature>
<keyword evidence="4" id="KW-0812">Transmembrane</keyword>
<evidence type="ECO:0000256" key="4">
    <source>
        <dbReference type="ARBA" id="ARBA00022692"/>
    </source>
</evidence>
<reference evidence="9 10" key="1">
    <citation type="submission" date="2019-03" db="EMBL/GenBank/DDBJ databases">
        <title>Genomic Encyclopedia of Type Strains, Phase IV (KMG-IV): sequencing the most valuable type-strain genomes for metagenomic binning, comparative biology and taxonomic classification.</title>
        <authorList>
            <person name="Goeker M."/>
        </authorList>
    </citation>
    <scope>NUCLEOTIDE SEQUENCE [LARGE SCALE GENOMIC DNA]</scope>
    <source>
        <strain evidence="9 10">DSM 26377</strain>
    </source>
</reference>
<keyword evidence="5 8" id="KW-0732">Signal</keyword>
<evidence type="ECO:0000256" key="1">
    <source>
        <dbReference type="ARBA" id="ARBA00004571"/>
    </source>
</evidence>
<dbReference type="Gene3D" id="2.40.160.60">
    <property type="entry name" value="Outer membrane protein transport protein (OMPP1/FadL/TodX)"/>
    <property type="match status" value="1"/>
</dbReference>
<dbReference type="GO" id="GO:0009279">
    <property type="term" value="C:cell outer membrane"/>
    <property type="evidence" value="ECO:0007669"/>
    <property type="project" value="UniProtKB-SubCell"/>
</dbReference>
<dbReference type="SUPFAM" id="SSF56935">
    <property type="entry name" value="Porins"/>
    <property type="match status" value="1"/>
</dbReference>
<feature type="signal peptide" evidence="8">
    <location>
        <begin position="1"/>
        <end position="27"/>
    </location>
</feature>
<proteinExistence type="inferred from homology"/>
<dbReference type="GO" id="GO:0015483">
    <property type="term" value="F:long-chain fatty acid transporting porin activity"/>
    <property type="evidence" value="ECO:0007669"/>
    <property type="project" value="TreeGrafter"/>
</dbReference>
<organism evidence="9 10">
    <name type="scientific">Panacagrimonas perspica</name>
    <dbReference type="NCBI Taxonomy" id="381431"/>
    <lineage>
        <taxon>Bacteria</taxon>
        <taxon>Pseudomonadati</taxon>
        <taxon>Pseudomonadota</taxon>
        <taxon>Gammaproteobacteria</taxon>
        <taxon>Nevskiales</taxon>
        <taxon>Nevskiaceae</taxon>
        <taxon>Panacagrimonas</taxon>
    </lineage>
</organism>
<dbReference type="OrthoDB" id="19849at2"/>
<dbReference type="Pfam" id="PF03349">
    <property type="entry name" value="Toluene_X"/>
    <property type="match status" value="1"/>
</dbReference>
<keyword evidence="7" id="KW-0998">Cell outer membrane</keyword>
<dbReference type="RefSeq" id="WP_133882508.1">
    <property type="nucleotide sequence ID" value="NZ_MWIN01000018.1"/>
</dbReference>
<dbReference type="PANTHER" id="PTHR35093">
    <property type="entry name" value="OUTER MEMBRANE PROTEIN NMB0088-RELATED"/>
    <property type="match status" value="1"/>
</dbReference>
<evidence type="ECO:0000256" key="7">
    <source>
        <dbReference type="ARBA" id="ARBA00023237"/>
    </source>
</evidence>
<evidence type="ECO:0000313" key="9">
    <source>
        <dbReference type="EMBL" id="TDU28999.1"/>
    </source>
</evidence>
<evidence type="ECO:0000256" key="8">
    <source>
        <dbReference type="SAM" id="SignalP"/>
    </source>
</evidence>
<comment type="similarity">
    <text evidence="2">Belongs to the OmpP1/FadL family.</text>
</comment>
<dbReference type="EMBL" id="SOBT01000009">
    <property type="protein sequence ID" value="TDU28999.1"/>
    <property type="molecule type" value="Genomic_DNA"/>
</dbReference>
<comment type="caution">
    <text evidence="9">The sequence shown here is derived from an EMBL/GenBank/DDBJ whole genome shotgun (WGS) entry which is preliminary data.</text>
</comment>
<keyword evidence="10" id="KW-1185">Reference proteome</keyword>